<reference evidence="2 3" key="1">
    <citation type="submission" date="2024-09" db="EMBL/GenBank/DDBJ databases">
        <authorList>
            <person name="D'Angelo T."/>
        </authorList>
    </citation>
    <scope>NUCLEOTIDE SEQUENCE [LARGE SCALE GENOMIC DNA]</scope>
    <source>
        <strain evidence="2">SAG AM-320-E07</strain>
    </source>
</reference>
<dbReference type="Pfam" id="PF00583">
    <property type="entry name" value="Acetyltransf_1"/>
    <property type="match status" value="1"/>
</dbReference>
<dbReference type="GO" id="GO:0016746">
    <property type="term" value="F:acyltransferase activity"/>
    <property type="evidence" value="ECO:0007669"/>
    <property type="project" value="UniProtKB-KW"/>
</dbReference>
<evidence type="ECO:0000313" key="3">
    <source>
        <dbReference type="Proteomes" id="UP001593833"/>
    </source>
</evidence>
<name>A0ABV6YM40_UNCEI</name>
<proteinExistence type="predicted"/>
<comment type="caution">
    <text evidence="2">The sequence shown here is derived from an EMBL/GenBank/DDBJ whole genome shotgun (WGS) entry which is preliminary data.</text>
</comment>
<feature type="domain" description="N-acetyltransferase" evidence="1">
    <location>
        <begin position="1"/>
        <end position="185"/>
    </location>
</feature>
<dbReference type="PROSITE" id="PS51186">
    <property type="entry name" value="GNAT"/>
    <property type="match status" value="1"/>
</dbReference>
<sequence length="187" mass="21313">MDFRELTRDEVTSIWKIDRAEVVRGIYHLEGGGLVLKSEFFDAKGWPPGEEDQYGPVLLDCFDRGGTFHAAFDGDKLAATAVLESRFIGSRQDQLQLVFMHVDKKYRGTGLGGSLFKQAVQTARRKGARQLYISATPSENTIDFYRHLGCVVATEIDKELFKLEPEDIHLEYRLNQRLILIRRMLCG</sequence>
<dbReference type="EMBL" id="JBHPKH010000103">
    <property type="protein sequence ID" value="MFC1573249.1"/>
    <property type="molecule type" value="Genomic_DNA"/>
</dbReference>
<organism evidence="2 3">
    <name type="scientific">Eiseniibacteriota bacterium</name>
    <dbReference type="NCBI Taxonomy" id="2212470"/>
    <lineage>
        <taxon>Bacteria</taxon>
        <taxon>Candidatus Eiseniibacteriota</taxon>
    </lineage>
</organism>
<accession>A0ABV6YM40</accession>
<dbReference type="CDD" id="cd04301">
    <property type="entry name" value="NAT_SF"/>
    <property type="match status" value="1"/>
</dbReference>
<evidence type="ECO:0000259" key="1">
    <source>
        <dbReference type="PROSITE" id="PS51186"/>
    </source>
</evidence>
<dbReference type="InterPro" id="IPR016181">
    <property type="entry name" value="Acyl_CoA_acyltransferase"/>
</dbReference>
<protein>
    <submittedName>
        <fullName evidence="2">GNAT family N-acetyltransferase</fullName>
        <ecNumber evidence="2">2.3.-.-</ecNumber>
    </submittedName>
</protein>
<dbReference type="Proteomes" id="UP001593833">
    <property type="component" value="Unassembled WGS sequence"/>
</dbReference>
<evidence type="ECO:0000313" key="2">
    <source>
        <dbReference type="EMBL" id="MFC1573249.1"/>
    </source>
</evidence>
<keyword evidence="2" id="KW-0808">Transferase</keyword>
<dbReference type="InterPro" id="IPR000182">
    <property type="entry name" value="GNAT_dom"/>
</dbReference>
<keyword evidence="2" id="KW-0012">Acyltransferase</keyword>
<dbReference type="Gene3D" id="3.40.630.30">
    <property type="match status" value="1"/>
</dbReference>
<gene>
    <name evidence="2" type="ORF">ACFL6M_06585</name>
</gene>
<keyword evidence="3" id="KW-1185">Reference proteome</keyword>
<dbReference type="EC" id="2.3.-.-" evidence="2"/>
<dbReference type="SUPFAM" id="SSF55729">
    <property type="entry name" value="Acyl-CoA N-acyltransferases (Nat)"/>
    <property type="match status" value="1"/>
</dbReference>